<evidence type="ECO:0000256" key="3">
    <source>
        <dbReference type="ARBA" id="ARBA00022555"/>
    </source>
</evidence>
<evidence type="ECO:0000313" key="12">
    <source>
        <dbReference type="Proteomes" id="UP000593560"/>
    </source>
</evidence>
<reference evidence="11 12" key="1">
    <citation type="journal article" date="2019" name="Genome Biol. Evol.">
        <title>Insights into the evolution of the New World diploid cottons (Gossypium, subgenus Houzingenia) based on genome sequencing.</title>
        <authorList>
            <person name="Grover C.E."/>
            <person name="Arick M.A. 2nd"/>
            <person name="Thrash A."/>
            <person name="Conover J.L."/>
            <person name="Sanders W.S."/>
            <person name="Peterson D.G."/>
            <person name="Frelichowski J.E."/>
            <person name="Scheffler J.A."/>
            <person name="Scheffler B.E."/>
            <person name="Wendel J.F."/>
        </authorList>
    </citation>
    <scope>NUCLEOTIDE SEQUENCE [LARGE SCALE GENOMIC DNA]</scope>
    <source>
        <strain evidence="11">0</strain>
        <tissue evidence="11">Leaf</tissue>
    </source>
</reference>
<dbReference type="GO" id="GO:0006419">
    <property type="term" value="P:alanyl-tRNA aminoacylation"/>
    <property type="evidence" value="ECO:0007669"/>
    <property type="project" value="InterPro"/>
</dbReference>
<evidence type="ECO:0000259" key="10">
    <source>
        <dbReference type="PROSITE" id="PS50860"/>
    </source>
</evidence>
<evidence type="ECO:0000256" key="4">
    <source>
        <dbReference type="ARBA" id="ARBA00022598"/>
    </source>
</evidence>
<dbReference type="Gene3D" id="3.30.980.10">
    <property type="entry name" value="Threonyl-trna Synthetase, Chain A, domain 2"/>
    <property type="match status" value="1"/>
</dbReference>
<dbReference type="GO" id="GO:0005739">
    <property type="term" value="C:mitochondrion"/>
    <property type="evidence" value="ECO:0007669"/>
    <property type="project" value="TreeGrafter"/>
</dbReference>
<dbReference type="InterPro" id="IPR018163">
    <property type="entry name" value="Thr/Ala-tRNA-synth_IIc_edit"/>
</dbReference>
<accession>A0A7J9H903</accession>
<dbReference type="FunFam" id="3.30.980.10:FF:000004">
    <property type="entry name" value="Alanine--tRNA ligase, cytoplasmic"/>
    <property type="match status" value="1"/>
</dbReference>
<evidence type="ECO:0000256" key="8">
    <source>
        <dbReference type="ARBA" id="ARBA00022917"/>
    </source>
</evidence>
<dbReference type="GO" id="GO:0009507">
    <property type="term" value="C:chloroplast"/>
    <property type="evidence" value="ECO:0007669"/>
    <property type="project" value="TreeGrafter"/>
</dbReference>
<name>A0A7J9H903_9ROSI</name>
<dbReference type="GO" id="GO:0000049">
    <property type="term" value="F:tRNA binding"/>
    <property type="evidence" value="ECO:0007669"/>
    <property type="project" value="UniProtKB-KW"/>
</dbReference>
<dbReference type="GO" id="GO:0004813">
    <property type="term" value="F:alanine-tRNA ligase activity"/>
    <property type="evidence" value="ECO:0007669"/>
    <property type="project" value="UniProtKB-EC"/>
</dbReference>
<evidence type="ECO:0000256" key="5">
    <source>
        <dbReference type="ARBA" id="ARBA00022741"/>
    </source>
</evidence>
<comment type="similarity">
    <text evidence="1">Belongs to the class-II aminoacyl-tRNA synthetase family.</text>
</comment>
<sequence length="133" mass="15024">MMLVLFWNLRVSMLSKVVRYLFQYIFDTGSLDGSFGSFQVCNVQIFGGFVLHIGSLSGMTGKFSVGAKVTCNVDYDRRRLIAPNDTCTHMLNFALREVLGDHVDQKGSIVLPEKLRFDFPMIRTEMGLSMLTI</sequence>
<dbReference type="Proteomes" id="UP000593560">
    <property type="component" value="Unassembled WGS sequence"/>
</dbReference>
<dbReference type="GO" id="GO:0002161">
    <property type="term" value="F:aminoacyl-tRNA deacylase activity"/>
    <property type="evidence" value="ECO:0007669"/>
    <property type="project" value="TreeGrafter"/>
</dbReference>
<dbReference type="PANTHER" id="PTHR11777">
    <property type="entry name" value="ALANYL-TRNA SYNTHETASE"/>
    <property type="match status" value="1"/>
</dbReference>
<comment type="caution">
    <text evidence="11">The sequence shown here is derived from an EMBL/GenBank/DDBJ whole genome shotgun (WGS) entry which is preliminary data.</text>
</comment>
<dbReference type="GO" id="GO:0005524">
    <property type="term" value="F:ATP binding"/>
    <property type="evidence" value="ECO:0007669"/>
    <property type="project" value="UniProtKB-KW"/>
</dbReference>
<dbReference type="EMBL" id="JABFAD010000008">
    <property type="protein sequence ID" value="MBA0805415.1"/>
    <property type="molecule type" value="Genomic_DNA"/>
</dbReference>
<keyword evidence="5" id="KW-0547">Nucleotide-binding</keyword>
<evidence type="ECO:0000256" key="7">
    <source>
        <dbReference type="ARBA" id="ARBA00022884"/>
    </source>
</evidence>
<protein>
    <recommendedName>
        <fullName evidence="2">alanine--tRNA ligase</fullName>
        <ecNumber evidence="2">6.1.1.7</ecNumber>
    </recommendedName>
</protein>
<evidence type="ECO:0000256" key="2">
    <source>
        <dbReference type="ARBA" id="ARBA00013168"/>
    </source>
</evidence>
<keyword evidence="12" id="KW-1185">Reference proteome</keyword>
<dbReference type="PANTHER" id="PTHR11777:SF9">
    <property type="entry name" value="ALANINE--TRNA LIGASE, CYTOPLASMIC"/>
    <property type="match status" value="1"/>
</dbReference>
<feature type="domain" description="Alanyl-transfer RNA synthetases family profile" evidence="10">
    <location>
        <begin position="25"/>
        <end position="133"/>
    </location>
</feature>
<evidence type="ECO:0000256" key="1">
    <source>
        <dbReference type="ARBA" id="ARBA00008226"/>
    </source>
</evidence>
<dbReference type="InterPro" id="IPR018165">
    <property type="entry name" value="Ala-tRNA-synth_IIc_core"/>
</dbReference>
<evidence type="ECO:0000313" key="11">
    <source>
        <dbReference type="EMBL" id="MBA0805415.1"/>
    </source>
</evidence>
<evidence type="ECO:0000256" key="9">
    <source>
        <dbReference type="ARBA" id="ARBA00023146"/>
    </source>
</evidence>
<dbReference type="SUPFAM" id="SSF55186">
    <property type="entry name" value="ThrRS/AlaRS common domain"/>
    <property type="match status" value="1"/>
</dbReference>
<dbReference type="OrthoDB" id="957636at2759"/>
<keyword evidence="8" id="KW-0648">Protein biosynthesis</keyword>
<keyword evidence="3" id="KW-0820">tRNA-binding</keyword>
<keyword evidence="6" id="KW-0067">ATP-binding</keyword>
<dbReference type="InterPro" id="IPR050058">
    <property type="entry name" value="Ala-tRNA_ligase"/>
</dbReference>
<organism evidence="11 12">
    <name type="scientific">Gossypium harknessii</name>
    <dbReference type="NCBI Taxonomy" id="34285"/>
    <lineage>
        <taxon>Eukaryota</taxon>
        <taxon>Viridiplantae</taxon>
        <taxon>Streptophyta</taxon>
        <taxon>Embryophyta</taxon>
        <taxon>Tracheophyta</taxon>
        <taxon>Spermatophyta</taxon>
        <taxon>Magnoliopsida</taxon>
        <taxon>eudicotyledons</taxon>
        <taxon>Gunneridae</taxon>
        <taxon>Pentapetalae</taxon>
        <taxon>rosids</taxon>
        <taxon>malvids</taxon>
        <taxon>Malvales</taxon>
        <taxon>Malvaceae</taxon>
        <taxon>Malvoideae</taxon>
        <taxon>Gossypium</taxon>
    </lineage>
</organism>
<proteinExistence type="inferred from homology"/>
<keyword evidence="7" id="KW-0694">RNA-binding</keyword>
<dbReference type="PROSITE" id="PS50860">
    <property type="entry name" value="AA_TRNA_LIGASE_II_ALA"/>
    <property type="match status" value="1"/>
</dbReference>
<keyword evidence="9" id="KW-0030">Aminoacyl-tRNA synthetase</keyword>
<dbReference type="EC" id="6.1.1.7" evidence="2"/>
<keyword evidence="4" id="KW-0436">Ligase</keyword>
<evidence type="ECO:0000256" key="6">
    <source>
        <dbReference type="ARBA" id="ARBA00022840"/>
    </source>
</evidence>
<gene>
    <name evidence="11" type="ORF">Gohar_004931</name>
</gene>
<dbReference type="AlphaFoldDB" id="A0A7J9H903"/>